<dbReference type="InterPro" id="IPR004811">
    <property type="entry name" value="RelA/Spo_fam"/>
</dbReference>
<dbReference type="SMART" id="SM00954">
    <property type="entry name" value="RelA_SpoT"/>
    <property type="match status" value="1"/>
</dbReference>
<dbReference type="InterPro" id="IPR043519">
    <property type="entry name" value="NT_sf"/>
</dbReference>
<comment type="similarity">
    <text evidence="7">Belongs to the relA/spoT family.</text>
</comment>
<dbReference type="OrthoDB" id="9805041at2"/>
<dbReference type="InterPro" id="IPR033655">
    <property type="entry name" value="TGS_RelA/SpoT"/>
</dbReference>
<dbReference type="FunFam" id="1.10.3210.10:FF:000001">
    <property type="entry name" value="GTP pyrophosphokinase RelA"/>
    <property type="match status" value="1"/>
</dbReference>
<evidence type="ECO:0000256" key="7">
    <source>
        <dbReference type="RuleBase" id="RU003847"/>
    </source>
</evidence>
<dbReference type="Pfam" id="PF13328">
    <property type="entry name" value="HD_4"/>
    <property type="match status" value="1"/>
</dbReference>
<dbReference type="PROSITE" id="PS51831">
    <property type="entry name" value="HD"/>
    <property type="match status" value="1"/>
</dbReference>
<dbReference type="InterPro" id="IPR012675">
    <property type="entry name" value="Beta-grasp_dom_sf"/>
</dbReference>
<comment type="pathway">
    <text evidence="4">Purine metabolism; ppGpp biosynthesis; ppGpp from GDP: step 1/1.</text>
</comment>
<dbReference type="CDD" id="cd05399">
    <property type="entry name" value="NT_Rel-Spo_like"/>
    <property type="match status" value="1"/>
</dbReference>
<dbReference type="FunFam" id="3.30.460.10:FF:000001">
    <property type="entry name" value="GTP pyrophosphokinase RelA"/>
    <property type="match status" value="1"/>
</dbReference>
<reference evidence="11 12" key="1">
    <citation type="submission" date="2019-03" db="EMBL/GenBank/DDBJ databases">
        <title>Genomic analyses of the natural microbiome of Caenorhabditis elegans.</title>
        <authorList>
            <person name="Samuel B."/>
        </authorList>
    </citation>
    <scope>NUCLEOTIDE SEQUENCE [LARGE SCALE GENOMIC DNA]</scope>
    <source>
        <strain evidence="11 12">JUb102</strain>
    </source>
</reference>
<keyword evidence="2 11" id="KW-0378">Hydrolase</keyword>
<dbReference type="Proteomes" id="UP000295055">
    <property type="component" value="Unassembled WGS sequence"/>
</dbReference>
<comment type="cofactor">
    <cofactor evidence="1">
        <name>Mn(2+)</name>
        <dbReference type="ChEBI" id="CHEBI:29035"/>
    </cofactor>
</comment>
<dbReference type="GO" id="GO:0008893">
    <property type="term" value="F:guanosine-3',5'-bis(diphosphate) 3'-diphosphatase activity"/>
    <property type="evidence" value="ECO:0007669"/>
    <property type="project" value="UniProtKB-EC"/>
</dbReference>
<evidence type="ECO:0000256" key="5">
    <source>
        <dbReference type="ARBA" id="ARBA00024387"/>
    </source>
</evidence>
<dbReference type="InterPro" id="IPR006674">
    <property type="entry name" value="HD_domain"/>
</dbReference>
<dbReference type="SUPFAM" id="SSF55021">
    <property type="entry name" value="ACT-like"/>
    <property type="match status" value="1"/>
</dbReference>
<dbReference type="UniPathway" id="UPA00908">
    <property type="reaction ID" value="UER00886"/>
</dbReference>
<dbReference type="SUPFAM" id="SSF109604">
    <property type="entry name" value="HD-domain/PDEase-like"/>
    <property type="match status" value="1"/>
</dbReference>
<comment type="caution">
    <text evidence="11">The sequence shown here is derived from an EMBL/GenBank/DDBJ whole genome shotgun (WGS) entry which is preliminary data.</text>
</comment>
<sequence>MYLFESLNLIIQQYLPKEQVELLKKAYVVARDAHEGQTRSSGEPYITHPVAVACILAEMRLDHETLMAALLHDVIEDTPATFQDIEQLFGTTVAGLVEGVSKLDKLNFRDKKEAQAENFRKMIMAMVKDIRVILIKLADRTHNMRTLGSLRPDKRRRIARETLEIYSPLAHRLGIHHIKTELEELGFEALYPNRYRVIKEVVKSARGNRKEMIQKILSEIDGRLTEAGVPCTVSGREKHLYSIYRKMHQKEQRFHSIMDIYAFRVIVEDVDTCYRVLGQMHSLYKPRPGRIKDYIAIPKANGYQSLHTSLIGPHGVPVEVQIRTEDMDQMAEMGVAAHWAYKEQGELGTTAQVKAQRWMQSLLELQQSAGSSFEFIESVKSDLFPDEIYVFTPEGRIVELPTGATPVDFAYAVHTDIGHACVGARVDRQPYPLSQSLSSGQTVEIITAPGARPNAAWLNFVVSSKARAKIRQLLKNLKREDSVNLGRRLLNHALGTGTKITDIPRESIDAELARMKLHSIDDLLAEIGLGNAMSVVVARNLQSNPQSAHPSAVEEPVITESRNKLSIKGADGVLITFAKCCRPIPGDPIIAHISPGKGLVIHHESCRNIRGYQKEPDKFMAVEWDTETDTDFIAEIKVDMINHQGALANLTAAINDANSSIQSMNTEEKDGRVYCAFIRLSIKNRIQLANVMRKIRIMPDVLRVSRNRN</sequence>
<dbReference type="NCBIfam" id="NF008303">
    <property type="entry name" value="PRK11092.1"/>
    <property type="match status" value="1"/>
</dbReference>
<dbReference type="Pfam" id="PF13291">
    <property type="entry name" value="ACT_4"/>
    <property type="match status" value="1"/>
</dbReference>
<evidence type="ECO:0000256" key="4">
    <source>
        <dbReference type="ARBA" id="ARBA00024329"/>
    </source>
</evidence>
<feature type="domain" description="TGS" evidence="10">
    <location>
        <begin position="386"/>
        <end position="447"/>
    </location>
</feature>
<dbReference type="EMBL" id="SMAS01000008">
    <property type="protein sequence ID" value="TCT31014.1"/>
    <property type="molecule type" value="Genomic_DNA"/>
</dbReference>
<evidence type="ECO:0000313" key="11">
    <source>
        <dbReference type="EMBL" id="TCT31014.1"/>
    </source>
</evidence>
<dbReference type="InterPro" id="IPR045600">
    <property type="entry name" value="RelA/SpoT_AH_RIS"/>
</dbReference>
<dbReference type="GO" id="GO:0015970">
    <property type="term" value="P:guanosine tetraphosphate biosynthetic process"/>
    <property type="evidence" value="ECO:0007669"/>
    <property type="project" value="UniProtKB-UniPathway"/>
</dbReference>
<evidence type="ECO:0000259" key="10">
    <source>
        <dbReference type="PROSITE" id="PS51880"/>
    </source>
</evidence>
<evidence type="ECO:0000313" key="12">
    <source>
        <dbReference type="Proteomes" id="UP000295055"/>
    </source>
</evidence>
<dbReference type="InterPro" id="IPR007685">
    <property type="entry name" value="RelA_SpoT"/>
</dbReference>
<accession>A0A4R3NLG0</accession>
<organism evidence="11 12">
    <name type="scientific">Providencia alcalifaciens</name>
    <dbReference type="NCBI Taxonomy" id="126385"/>
    <lineage>
        <taxon>Bacteria</taxon>
        <taxon>Pseudomonadati</taxon>
        <taxon>Pseudomonadota</taxon>
        <taxon>Gammaproteobacteria</taxon>
        <taxon>Enterobacterales</taxon>
        <taxon>Morganellaceae</taxon>
        <taxon>Providencia</taxon>
    </lineage>
</organism>
<dbReference type="PANTHER" id="PTHR21262:SF36">
    <property type="entry name" value="BIFUNCTIONAL (P)PPGPP SYNTHASE_HYDROLASE SPOT"/>
    <property type="match status" value="1"/>
</dbReference>
<dbReference type="FunFam" id="3.30.70.260:FF:000006">
    <property type="entry name" value="(P)ppGpp synthase/hydrolase SpoT"/>
    <property type="match status" value="1"/>
</dbReference>
<comment type="function">
    <text evidence="7">In eubacteria ppGpp (guanosine 3'-diphosphate 5'-diphosphate) is a mediator of the stringent response that coordinates a variety of cellular activities in response to changes in nutritional abundance.</text>
</comment>
<dbReference type="Pfam" id="PF19296">
    <property type="entry name" value="RelA_AH_RIS"/>
    <property type="match status" value="1"/>
</dbReference>
<dbReference type="Gene3D" id="1.10.3210.10">
    <property type="entry name" value="Hypothetical protein af1432"/>
    <property type="match status" value="1"/>
</dbReference>
<feature type="domain" description="HD" evidence="9">
    <location>
        <begin position="45"/>
        <end position="144"/>
    </location>
</feature>
<dbReference type="NCBIfam" id="TIGR00691">
    <property type="entry name" value="spoT_relA"/>
    <property type="match status" value="1"/>
</dbReference>
<dbReference type="SUPFAM" id="SSF81301">
    <property type="entry name" value="Nucleotidyltransferase"/>
    <property type="match status" value="1"/>
</dbReference>
<evidence type="ECO:0000256" key="1">
    <source>
        <dbReference type="ARBA" id="ARBA00001936"/>
    </source>
</evidence>
<dbReference type="InterPro" id="IPR002912">
    <property type="entry name" value="ACT_dom"/>
</dbReference>
<dbReference type="CDD" id="cd00077">
    <property type="entry name" value="HDc"/>
    <property type="match status" value="1"/>
</dbReference>
<evidence type="ECO:0000259" key="8">
    <source>
        <dbReference type="PROSITE" id="PS51671"/>
    </source>
</evidence>
<dbReference type="GO" id="GO:0005886">
    <property type="term" value="C:plasma membrane"/>
    <property type="evidence" value="ECO:0007669"/>
    <property type="project" value="TreeGrafter"/>
</dbReference>
<evidence type="ECO:0000259" key="9">
    <source>
        <dbReference type="PROSITE" id="PS51831"/>
    </source>
</evidence>
<dbReference type="AlphaFoldDB" id="A0A4R3NLG0"/>
<dbReference type="CDD" id="cd04876">
    <property type="entry name" value="ACT_RelA-SpoT"/>
    <property type="match status" value="1"/>
</dbReference>
<dbReference type="PROSITE" id="PS51671">
    <property type="entry name" value="ACT"/>
    <property type="match status" value="1"/>
</dbReference>
<dbReference type="SMART" id="SM00471">
    <property type="entry name" value="HDc"/>
    <property type="match status" value="1"/>
</dbReference>
<keyword evidence="3" id="KW-0464">Manganese</keyword>
<dbReference type="InterPro" id="IPR045865">
    <property type="entry name" value="ACT-like_dom_sf"/>
</dbReference>
<dbReference type="GO" id="GO:0008728">
    <property type="term" value="F:GTP diphosphokinase activity"/>
    <property type="evidence" value="ECO:0007669"/>
    <property type="project" value="TreeGrafter"/>
</dbReference>
<protein>
    <recommendedName>
        <fullName evidence="5">guanosine-3',5'-bis(diphosphate) 3'-diphosphatase</fullName>
        <ecNumber evidence="5">3.1.7.2</ecNumber>
    </recommendedName>
</protein>
<dbReference type="CDD" id="cd01668">
    <property type="entry name" value="TGS_RSH"/>
    <property type="match status" value="1"/>
</dbReference>
<evidence type="ECO:0000256" key="3">
    <source>
        <dbReference type="ARBA" id="ARBA00023211"/>
    </source>
</evidence>
<dbReference type="Pfam" id="PF04607">
    <property type="entry name" value="RelA_SpoT"/>
    <property type="match status" value="1"/>
</dbReference>
<gene>
    <name evidence="11" type="ORF">EC835_108163</name>
</gene>
<feature type="domain" description="ACT" evidence="8">
    <location>
        <begin position="635"/>
        <end position="709"/>
    </location>
</feature>
<dbReference type="FunFam" id="3.10.20.30:FF:000002">
    <property type="entry name" value="GTP pyrophosphokinase (RelA/SpoT)"/>
    <property type="match status" value="1"/>
</dbReference>
<dbReference type="SUPFAM" id="SSF81271">
    <property type="entry name" value="TGS-like"/>
    <property type="match status" value="1"/>
</dbReference>
<dbReference type="InterPro" id="IPR003607">
    <property type="entry name" value="HD/PDEase_dom"/>
</dbReference>
<proteinExistence type="inferred from homology"/>
<evidence type="ECO:0000256" key="6">
    <source>
        <dbReference type="ARBA" id="ARBA00047968"/>
    </source>
</evidence>
<dbReference type="Gene3D" id="3.30.460.10">
    <property type="entry name" value="Beta Polymerase, domain 2"/>
    <property type="match status" value="1"/>
</dbReference>
<dbReference type="PANTHER" id="PTHR21262">
    <property type="entry name" value="GUANOSINE-3',5'-BIS DIPHOSPHATE 3'-PYROPHOSPHOHYDROLASE"/>
    <property type="match status" value="1"/>
</dbReference>
<dbReference type="RefSeq" id="WP_132496919.1">
    <property type="nucleotide sequence ID" value="NZ_SMAS01000008.1"/>
</dbReference>
<dbReference type="PROSITE" id="PS51880">
    <property type="entry name" value="TGS"/>
    <property type="match status" value="1"/>
</dbReference>
<dbReference type="Gene3D" id="3.30.70.260">
    <property type="match status" value="1"/>
</dbReference>
<dbReference type="Pfam" id="PF02824">
    <property type="entry name" value="TGS"/>
    <property type="match status" value="1"/>
</dbReference>
<dbReference type="GO" id="GO:0042594">
    <property type="term" value="P:response to starvation"/>
    <property type="evidence" value="ECO:0007669"/>
    <property type="project" value="TreeGrafter"/>
</dbReference>
<evidence type="ECO:0000256" key="2">
    <source>
        <dbReference type="ARBA" id="ARBA00022801"/>
    </source>
</evidence>
<dbReference type="EC" id="3.1.7.2" evidence="5"/>
<dbReference type="InterPro" id="IPR012676">
    <property type="entry name" value="TGS-like"/>
</dbReference>
<dbReference type="Gene3D" id="3.10.20.30">
    <property type="match status" value="1"/>
</dbReference>
<name>A0A4R3NLG0_9GAMM</name>
<dbReference type="InterPro" id="IPR004095">
    <property type="entry name" value="TGS"/>
</dbReference>
<dbReference type="GO" id="GO:0015949">
    <property type="term" value="P:nucleobase-containing small molecule interconversion"/>
    <property type="evidence" value="ECO:0007669"/>
    <property type="project" value="UniProtKB-ARBA"/>
</dbReference>
<comment type="catalytic activity">
    <reaction evidence="6">
        <text>guanosine 3',5'-bis(diphosphate) + H2O = GDP + diphosphate + H(+)</text>
        <dbReference type="Rhea" id="RHEA:14253"/>
        <dbReference type="ChEBI" id="CHEBI:15377"/>
        <dbReference type="ChEBI" id="CHEBI:15378"/>
        <dbReference type="ChEBI" id="CHEBI:33019"/>
        <dbReference type="ChEBI" id="CHEBI:58189"/>
        <dbReference type="ChEBI" id="CHEBI:77828"/>
        <dbReference type="EC" id="3.1.7.2"/>
    </reaction>
</comment>